<gene>
    <name evidence="1" type="ORF">Ddye_016207</name>
</gene>
<organism evidence="1 2">
    <name type="scientific">Dipteronia dyeriana</name>
    <dbReference type="NCBI Taxonomy" id="168575"/>
    <lineage>
        <taxon>Eukaryota</taxon>
        <taxon>Viridiplantae</taxon>
        <taxon>Streptophyta</taxon>
        <taxon>Embryophyta</taxon>
        <taxon>Tracheophyta</taxon>
        <taxon>Spermatophyta</taxon>
        <taxon>Magnoliopsida</taxon>
        <taxon>eudicotyledons</taxon>
        <taxon>Gunneridae</taxon>
        <taxon>Pentapetalae</taxon>
        <taxon>rosids</taxon>
        <taxon>malvids</taxon>
        <taxon>Sapindales</taxon>
        <taxon>Sapindaceae</taxon>
        <taxon>Hippocastanoideae</taxon>
        <taxon>Acereae</taxon>
        <taxon>Dipteronia</taxon>
    </lineage>
</organism>
<protein>
    <submittedName>
        <fullName evidence="1">Uncharacterized protein</fullName>
    </submittedName>
</protein>
<dbReference type="AlphaFoldDB" id="A0AAD9U6Z4"/>
<evidence type="ECO:0000313" key="2">
    <source>
        <dbReference type="Proteomes" id="UP001280121"/>
    </source>
</evidence>
<keyword evidence="2" id="KW-1185">Reference proteome</keyword>
<sequence length="137" mass="15100">MELEAVGDWLELVGHFSLLAKEDDRLDEGMDAVVIFSQKLSRQLDGGWPGGLKIVVLDPLWCCDSSCAKISAIQSCQLVDSTNCPANLSIIIESDSKSVVAWVNGVKYLDASLDIREILKPCRKVSVPQMFLPNHVR</sequence>
<reference evidence="1" key="1">
    <citation type="journal article" date="2023" name="Plant J.">
        <title>Genome sequences and population genomics provide insights into the demographic history, inbreeding, and mutation load of two 'living fossil' tree species of Dipteronia.</title>
        <authorList>
            <person name="Feng Y."/>
            <person name="Comes H.P."/>
            <person name="Chen J."/>
            <person name="Zhu S."/>
            <person name="Lu R."/>
            <person name="Zhang X."/>
            <person name="Li P."/>
            <person name="Qiu J."/>
            <person name="Olsen K.M."/>
            <person name="Qiu Y."/>
        </authorList>
    </citation>
    <scope>NUCLEOTIDE SEQUENCE</scope>
    <source>
        <strain evidence="1">KIB01</strain>
    </source>
</reference>
<dbReference type="Proteomes" id="UP001280121">
    <property type="component" value="Unassembled WGS sequence"/>
</dbReference>
<dbReference type="EMBL" id="JANJYI010000005">
    <property type="protein sequence ID" value="KAK2648718.1"/>
    <property type="molecule type" value="Genomic_DNA"/>
</dbReference>
<evidence type="ECO:0000313" key="1">
    <source>
        <dbReference type="EMBL" id="KAK2648718.1"/>
    </source>
</evidence>
<comment type="caution">
    <text evidence="1">The sequence shown here is derived from an EMBL/GenBank/DDBJ whole genome shotgun (WGS) entry which is preliminary data.</text>
</comment>
<proteinExistence type="predicted"/>
<accession>A0AAD9U6Z4</accession>
<name>A0AAD9U6Z4_9ROSI</name>